<comment type="caution">
    <text evidence="1">The sequence shown here is derived from an EMBL/GenBank/DDBJ whole genome shotgun (WGS) entry which is preliminary data.</text>
</comment>
<dbReference type="EMBL" id="MU971346">
    <property type="protein sequence ID" value="KAK9239487.1"/>
    <property type="molecule type" value="Genomic_DNA"/>
</dbReference>
<name>A0ACC3T699_LIPKO</name>
<sequence length="606" mass="66707">MMEEPYGSKTENQQDEELDPVDSRPGRDDDIAPEVVRNPEQLHYDVNEGESSSLHAKSVHPVTGAATITEQQEPVASDRSNLQQQQPQTIISKASTDPLESTIEEITESIGNVDVSTDKKSAVPIGTPENNSRDSKPQTVANEEITSLTGSRLQVKTNLRSAQPSLESSVFKVRSIKWFDPYGQMRESPIILQNENGPCPLLALVNTLILSTAPGQETPLSRISTTRTEINALYLLELLGDLLLSSAVAASTDVNNVLSLLPSLHTGLNINPRFDGTFEESEELALFRAFEVDLVHGWVSNPDNSYVHNALMKAASYEGAQGILVAMSELATTLDKGEPLTTDEVLTMERGRIIDHFLNQTATQLTPFGLNFLTELLLPGSFAVLFRNDHFSTIYRHPDAKQIFMLVTDAGFSSHKNIVWESLNDVTGSSSLFFNGMFIPSEFGDAEPEKKDNSPQVDDKSHVPATAVSFVSHDDDYALARELQMNEDRAMALEEARREQEEEARRSAHRAERQRATQFAQTQPSQYSSSKGRRTTVGSTSSRRPSRPLTVFAPYFQEARNLLSDFQSGTPSAPSATASRQSGNRPVATSSSSKRTASDKDKCLVM</sequence>
<dbReference type="Proteomes" id="UP001433508">
    <property type="component" value="Unassembled WGS sequence"/>
</dbReference>
<gene>
    <name evidence="1" type="ORF">V1525DRAFT_398227</name>
</gene>
<reference evidence="2" key="1">
    <citation type="journal article" date="2024" name="Front. Bioeng. Biotechnol.">
        <title>Genome-scale model development and genomic sequencing of the oleaginous clade Lipomyces.</title>
        <authorList>
            <person name="Czajka J.J."/>
            <person name="Han Y."/>
            <person name="Kim J."/>
            <person name="Mondo S.J."/>
            <person name="Hofstad B.A."/>
            <person name="Robles A."/>
            <person name="Haridas S."/>
            <person name="Riley R."/>
            <person name="LaButti K."/>
            <person name="Pangilinan J."/>
            <person name="Andreopoulos W."/>
            <person name="Lipzen A."/>
            <person name="Yan J."/>
            <person name="Wang M."/>
            <person name="Ng V."/>
            <person name="Grigoriev I.V."/>
            <person name="Spatafora J.W."/>
            <person name="Magnuson J.K."/>
            <person name="Baker S.E."/>
            <person name="Pomraning K.R."/>
        </authorList>
    </citation>
    <scope>NUCLEOTIDE SEQUENCE [LARGE SCALE GENOMIC DNA]</scope>
    <source>
        <strain evidence="2">CBS 7786</strain>
    </source>
</reference>
<evidence type="ECO:0000313" key="1">
    <source>
        <dbReference type="EMBL" id="KAK9239487.1"/>
    </source>
</evidence>
<organism evidence="1 2">
    <name type="scientific">Lipomyces kononenkoae</name>
    <name type="common">Yeast</name>
    <dbReference type="NCBI Taxonomy" id="34357"/>
    <lineage>
        <taxon>Eukaryota</taxon>
        <taxon>Fungi</taxon>
        <taxon>Dikarya</taxon>
        <taxon>Ascomycota</taxon>
        <taxon>Saccharomycotina</taxon>
        <taxon>Lipomycetes</taxon>
        <taxon>Lipomycetales</taxon>
        <taxon>Lipomycetaceae</taxon>
        <taxon>Lipomyces</taxon>
    </lineage>
</organism>
<protein>
    <submittedName>
        <fullName evidence="1">Uncharacterized protein</fullName>
    </submittedName>
</protein>
<accession>A0ACC3T699</accession>
<evidence type="ECO:0000313" key="2">
    <source>
        <dbReference type="Proteomes" id="UP001433508"/>
    </source>
</evidence>
<keyword evidence="2" id="KW-1185">Reference proteome</keyword>
<proteinExistence type="predicted"/>